<feature type="non-terminal residue" evidence="2">
    <location>
        <position position="1"/>
    </location>
</feature>
<sequence length="272" mass="30262">EVLDVDADAEFEQANLSIDYDEQAVGDESDLAVYTYDPELQTYVKLLGSGRRKRLGDGDDPHFSTFVAMNQTAWQNYMQKRAKPKPKYALNESFSDLSGWNCTGSCSTGAGRAVIGQNSSLFYSDDVSAACTGPHFPDNGECPVNGGDGDDDDDSDDDDDDDDEGTSDPSPPKQFDPRITRSRSRFRQIRSKSRSRCRLSRSRKNRTRVWKSLCRSGPRPGLSWSCRATTASETPTTPTSTRRSRIPTASRYPSGFTPRTSQARVPERRVSR</sequence>
<gene>
    <name evidence="2" type="ORF">ACFQJ6_03840</name>
</gene>
<evidence type="ECO:0000313" key="2">
    <source>
        <dbReference type="EMBL" id="MFC7079413.1"/>
    </source>
</evidence>
<organism evidence="2 3">
    <name type="scientific">Halorussus caseinilyticus</name>
    <dbReference type="NCBI Taxonomy" id="3034025"/>
    <lineage>
        <taxon>Archaea</taxon>
        <taxon>Methanobacteriati</taxon>
        <taxon>Methanobacteriota</taxon>
        <taxon>Stenosarchaea group</taxon>
        <taxon>Halobacteria</taxon>
        <taxon>Halobacteriales</taxon>
        <taxon>Haladaptataceae</taxon>
        <taxon>Halorussus</taxon>
    </lineage>
</organism>
<name>A0ABD5WGS3_9EURY</name>
<evidence type="ECO:0000256" key="1">
    <source>
        <dbReference type="SAM" id="MobiDB-lite"/>
    </source>
</evidence>
<dbReference type="Proteomes" id="UP001596407">
    <property type="component" value="Unassembled WGS sequence"/>
</dbReference>
<reference evidence="2 3" key="1">
    <citation type="journal article" date="2019" name="Int. J. Syst. Evol. Microbiol.">
        <title>The Global Catalogue of Microorganisms (GCM) 10K type strain sequencing project: providing services to taxonomists for standard genome sequencing and annotation.</title>
        <authorList>
            <consortium name="The Broad Institute Genomics Platform"/>
            <consortium name="The Broad Institute Genome Sequencing Center for Infectious Disease"/>
            <person name="Wu L."/>
            <person name="Ma J."/>
        </authorList>
    </citation>
    <scope>NUCLEOTIDE SEQUENCE [LARGE SCALE GENOMIC DNA]</scope>
    <source>
        <strain evidence="2 3">DT72</strain>
    </source>
</reference>
<accession>A0ABD5WGS3</accession>
<keyword evidence="3" id="KW-1185">Reference proteome</keyword>
<proteinExistence type="predicted"/>
<feature type="compositionally biased region" description="Low complexity" evidence="1">
    <location>
        <begin position="227"/>
        <end position="251"/>
    </location>
</feature>
<feature type="compositionally biased region" description="Basic residues" evidence="1">
    <location>
        <begin position="180"/>
        <end position="209"/>
    </location>
</feature>
<dbReference type="EMBL" id="JBHSZH010000003">
    <property type="protein sequence ID" value="MFC7079413.1"/>
    <property type="molecule type" value="Genomic_DNA"/>
</dbReference>
<feature type="compositionally biased region" description="Acidic residues" evidence="1">
    <location>
        <begin position="148"/>
        <end position="166"/>
    </location>
</feature>
<protein>
    <submittedName>
        <fullName evidence="2">Uncharacterized protein</fullName>
    </submittedName>
</protein>
<comment type="caution">
    <text evidence="2">The sequence shown here is derived from an EMBL/GenBank/DDBJ whole genome shotgun (WGS) entry which is preliminary data.</text>
</comment>
<dbReference type="AlphaFoldDB" id="A0ABD5WGS3"/>
<feature type="region of interest" description="Disordered" evidence="1">
    <location>
        <begin position="134"/>
        <end position="272"/>
    </location>
</feature>
<evidence type="ECO:0000313" key="3">
    <source>
        <dbReference type="Proteomes" id="UP001596407"/>
    </source>
</evidence>